<evidence type="ECO:0000256" key="6">
    <source>
        <dbReference type="ARBA" id="ARBA00022679"/>
    </source>
</evidence>
<comment type="catalytic activity">
    <reaction evidence="1">
        <text>ATP + protein L-histidine = ADP + protein N-phospho-L-histidine.</text>
        <dbReference type="EC" id="2.7.13.3"/>
    </reaction>
</comment>
<comment type="cofactor">
    <cofactor evidence="2">
        <name>a divalent metal cation</name>
        <dbReference type="ChEBI" id="CHEBI:60240"/>
    </cofactor>
</comment>
<dbReference type="InterPro" id="IPR000700">
    <property type="entry name" value="PAS-assoc_C"/>
</dbReference>
<dbReference type="AlphaFoldDB" id="A0A1I3F1H7"/>
<organism evidence="13 14">
    <name type="scientific">Nocardioides psychrotolerans</name>
    <dbReference type="NCBI Taxonomy" id="1005945"/>
    <lineage>
        <taxon>Bacteria</taxon>
        <taxon>Bacillati</taxon>
        <taxon>Actinomycetota</taxon>
        <taxon>Actinomycetes</taxon>
        <taxon>Propionibacteriales</taxon>
        <taxon>Nocardioidaceae</taxon>
        <taxon>Nocardioides</taxon>
    </lineage>
</organism>
<dbReference type="RefSeq" id="WP_091111530.1">
    <property type="nucleotide sequence ID" value="NZ_BKAF01000009.1"/>
</dbReference>
<evidence type="ECO:0000259" key="10">
    <source>
        <dbReference type="PROSITE" id="PS50109"/>
    </source>
</evidence>
<dbReference type="EMBL" id="FOQG01000004">
    <property type="protein sequence ID" value="SFI05052.1"/>
    <property type="molecule type" value="Genomic_DNA"/>
</dbReference>
<evidence type="ECO:0000256" key="2">
    <source>
        <dbReference type="ARBA" id="ARBA00001968"/>
    </source>
</evidence>
<dbReference type="Gene3D" id="3.30.450.20">
    <property type="entry name" value="PAS domain"/>
    <property type="match status" value="1"/>
</dbReference>
<dbReference type="SMART" id="SM00387">
    <property type="entry name" value="HATPase_c"/>
    <property type="match status" value="1"/>
</dbReference>
<feature type="domain" description="PAS" evidence="11">
    <location>
        <begin position="7"/>
        <end position="60"/>
    </location>
</feature>
<dbReference type="FunFam" id="1.10.287.130:FF:000001">
    <property type="entry name" value="Two-component sensor histidine kinase"/>
    <property type="match status" value="1"/>
</dbReference>
<keyword evidence="7 13" id="KW-0418">Kinase</keyword>
<dbReference type="PROSITE" id="PS50109">
    <property type="entry name" value="HIS_KIN"/>
    <property type="match status" value="1"/>
</dbReference>
<dbReference type="InterPro" id="IPR036890">
    <property type="entry name" value="HATPase_C_sf"/>
</dbReference>
<dbReference type="InterPro" id="IPR050736">
    <property type="entry name" value="Sensor_HK_Regulatory"/>
</dbReference>
<dbReference type="CDD" id="cd00082">
    <property type="entry name" value="HisKA"/>
    <property type="match status" value="1"/>
</dbReference>
<protein>
    <recommendedName>
        <fullName evidence="4">histidine kinase</fullName>
        <ecNumber evidence="4">2.7.13.3</ecNumber>
    </recommendedName>
</protein>
<dbReference type="Proteomes" id="UP000198649">
    <property type="component" value="Unassembled WGS sequence"/>
</dbReference>
<dbReference type="InterPro" id="IPR005467">
    <property type="entry name" value="His_kinase_dom"/>
</dbReference>
<proteinExistence type="predicted"/>
<dbReference type="InterPro" id="IPR000014">
    <property type="entry name" value="PAS"/>
</dbReference>
<evidence type="ECO:0000259" key="12">
    <source>
        <dbReference type="PROSITE" id="PS50113"/>
    </source>
</evidence>
<dbReference type="PROSITE" id="PS50112">
    <property type="entry name" value="PAS"/>
    <property type="match status" value="1"/>
</dbReference>
<dbReference type="SMART" id="SM00091">
    <property type="entry name" value="PAS"/>
    <property type="match status" value="1"/>
</dbReference>
<dbReference type="GO" id="GO:0000155">
    <property type="term" value="F:phosphorelay sensor kinase activity"/>
    <property type="evidence" value="ECO:0007669"/>
    <property type="project" value="InterPro"/>
</dbReference>
<evidence type="ECO:0000313" key="13">
    <source>
        <dbReference type="EMBL" id="SFI05052.1"/>
    </source>
</evidence>
<reference evidence="13 14" key="1">
    <citation type="submission" date="2016-10" db="EMBL/GenBank/DDBJ databases">
        <authorList>
            <person name="de Groot N.N."/>
        </authorList>
    </citation>
    <scope>NUCLEOTIDE SEQUENCE [LARGE SCALE GENOMIC DNA]</scope>
    <source>
        <strain evidence="13 14">CGMCC 1.11156</strain>
    </source>
</reference>
<dbReference type="InterPro" id="IPR004358">
    <property type="entry name" value="Sig_transdc_His_kin-like_C"/>
</dbReference>
<dbReference type="SUPFAM" id="SSF47384">
    <property type="entry name" value="Homodimeric domain of signal transducing histidine kinase"/>
    <property type="match status" value="1"/>
</dbReference>
<dbReference type="EC" id="2.7.13.3" evidence="4"/>
<dbReference type="GO" id="GO:0005886">
    <property type="term" value="C:plasma membrane"/>
    <property type="evidence" value="ECO:0007669"/>
    <property type="project" value="UniProtKB-SubCell"/>
</dbReference>
<dbReference type="InterPro" id="IPR003661">
    <property type="entry name" value="HisK_dim/P_dom"/>
</dbReference>
<dbReference type="CDD" id="cd00130">
    <property type="entry name" value="PAS"/>
    <property type="match status" value="1"/>
</dbReference>
<dbReference type="OrthoDB" id="3272969at2"/>
<keyword evidence="5" id="KW-0597">Phosphoprotein</keyword>
<evidence type="ECO:0000256" key="7">
    <source>
        <dbReference type="ARBA" id="ARBA00022777"/>
    </source>
</evidence>
<dbReference type="Pfam" id="PF00512">
    <property type="entry name" value="HisKA"/>
    <property type="match status" value="1"/>
</dbReference>
<evidence type="ECO:0000259" key="11">
    <source>
        <dbReference type="PROSITE" id="PS50112"/>
    </source>
</evidence>
<dbReference type="InterPro" id="IPR035965">
    <property type="entry name" value="PAS-like_dom_sf"/>
</dbReference>
<dbReference type="Gene3D" id="1.10.287.130">
    <property type="match status" value="1"/>
</dbReference>
<dbReference type="Pfam" id="PF02518">
    <property type="entry name" value="HATPase_c"/>
    <property type="match status" value="1"/>
</dbReference>
<evidence type="ECO:0000256" key="8">
    <source>
        <dbReference type="ARBA" id="ARBA00023012"/>
    </source>
</evidence>
<dbReference type="PROSITE" id="PS50113">
    <property type="entry name" value="PAC"/>
    <property type="match status" value="1"/>
</dbReference>
<dbReference type="PRINTS" id="PR00344">
    <property type="entry name" value="BCTRLSENSOR"/>
</dbReference>
<evidence type="ECO:0000256" key="9">
    <source>
        <dbReference type="ARBA" id="ARBA00023136"/>
    </source>
</evidence>
<dbReference type="Pfam" id="PF13426">
    <property type="entry name" value="PAS_9"/>
    <property type="match status" value="1"/>
</dbReference>
<keyword evidence="8" id="KW-0902">Two-component regulatory system</keyword>
<keyword evidence="9" id="KW-0472">Membrane</keyword>
<evidence type="ECO:0000256" key="3">
    <source>
        <dbReference type="ARBA" id="ARBA00004236"/>
    </source>
</evidence>
<dbReference type="CDD" id="cd00075">
    <property type="entry name" value="HATPase"/>
    <property type="match status" value="1"/>
</dbReference>
<dbReference type="SMART" id="SM00388">
    <property type="entry name" value="HisKA"/>
    <property type="match status" value="1"/>
</dbReference>
<dbReference type="SUPFAM" id="SSF55785">
    <property type="entry name" value="PYP-like sensor domain (PAS domain)"/>
    <property type="match status" value="1"/>
</dbReference>
<dbReference type="PANTHER" id="PTHR43711">
    <property type="entry name" value="TWO-COMPONENT HISTIDINE KINASE"/>
    <property type="match status" value="1"/>
</dbReference>
<evidence type="ECO:0000313" key="14">
    <source>
        <dbReference type="Proteomes" id="UP000198649"/>
    </source>
</evidence>
<gene>
    <name evidence="13" type="ORF">SAMN05216561_104180</name>
</gene>
<dbReference type="Gene3D" id="3.30.565.10">
    <property type="entry name" value="Histidine kinase-like ATPase, C-terminal domain"/>
    <property type="match status" value="1"/>
</dbReference>
<feature type="domain" description="Histidine kinase" evidence="10">
    <location>
        <begin position="142"/>
        <end position="359"/>
    </location>
</feature>
<dbReference type="FunFam" id="3.30.565.10:FF:000006">
    <property type="entry name" value="Sensor histidine kinase WalK"/>
    <property type="match status" value="1"/>
</dbReference>
<dbReference type="InterPro" id="IPR003594">
    <property type="entry name" value="HATPase_dom"/>
</dbReference>
<name>A0A1I3F1H7_9ACTN</name>
<evidence type="ECO:0000256" key="5">
    <source>
        <dbReference type="ARBA" id="ARBA00022553"/>
    </source>
</evidence>
<dbReference type="STRING" id="1005945.SAMN05216561_104180"/>
<sequence>MRETRLDAALLGSLLDAAPDATVVVDENATIVLANTQVTNVLGWSQSELLGQQIEVLVPDRLRVVHRDRRAGFLAAPAVRPMGVGRELFARHKDGHELPVEISLSPLVTDSGVLVSASVRDISDRVRLQEEGNRMREDIIATVSHELRTPLTSIIGYAELLEDLEDDQLGPRARQIVSVIQRNAARELRLVDDLLTLAFLDDQRHQLTLKPVDLVEVARRVLADRGPLAEGAQLEVRFEAELIRPVLGDFLRLVQVIENLLGNALKFSEPGGVVTLRVADAGSMALLEVTDTGRGIVPEEMPHLFKRLYRGAEAVVAHTPGAGLGLPIAQTIVQAHGGRIDVTSEAGVGTSFLVYLPHA</sequence>
<dbReference type="NCBIfam" id="TIGR00229">
    <property type="entry name" value="sensory_box"/>
    <property type="match status" value="1"/>
</dbReference>
<dbReference type="GO" id="GO:0005509">
    <property type="term" value="F:calcium ion binding"/>
    <property type="evidence" value="ECO:0007669"/>
    <property type="project" value="UniProtKB-ARBA"/>
</dbReference>
<comment type="subcellular location">
    <subcellularLocation>
        <location evidence="3">Cell membrane</location>
    </subcellularLocation>
</comment>
<keyword evidence="6" id="KW-0808">Transferase</keyword>
<dbReference type="PANTHER" id="PTHR43711:SF1">
    <property type="entry name" value="HISTIDINE KINASE 1"/>
    <property type="match status" value="1"/>
</dbReference>
<feature type="domain" description="PAC" evidence="12">
    <location>
        <begin position="84"/>
        <end position="134"/>
    </location>
</feature>
<evidence type="ECO:0000256" key="1">
    <source>
        <dbReference type="ARBA" id="ARBA00000085"/>
    </source>
</evidence>
<evidence type="ECO:0000256" key="4">
    <source>
        <dbReference type="ARBA" id="ARBA00012438"/>
    </source>
</evidence>
<dbReference type="SUPFAM" id="SSF55874">
    <property type="entry name" value="ATPase domain of HSP90 chaperone/DNA topoisomerase II/histidine kinase"/>
    <property type="match status" value="1"/>
</dbReference>
<accession>A0A1I3F1H7</accession>
<keyword evidence="14" id="KW-1185">Reference proteome</keyword>
<dbReference type="InterPro" id="IPR036097">
    <property type="entry name" value="HisK_dim/P_sf"/>
</dbReference>